<dbReference type="Proteomes" id="UP001474120">
    <property type="component" value="Unassembled WGS sequence"/>
</dbReference>
<name>A0ABU9L2T7_9FLAO</name>
<evidence type="ECO:0000313" key="1">
    <source>
        <dbReference type="EMBL" id="MEL4456752.1"/>
    </source>
</evidence>
<organism evidence="1 2">
    <name type="scientific">Lutimonas vermicola</name>
    <dbReference type="NCBI Taxonomy" id="414288"/>
    <lineage>
        <taxon>Bacteria</taxon>
        <taxon>Pseudomonadati</taxon>
        <taxon>Bacteroidota</taxon>
        <taxon>Flavobacteriia</taxon>
        <taxon>Flavobacteriales</taxon>
        <taxon>Flavobacteriaceae</taxon>
        <taxon>Lutimonas</taxon>
    </lineage>
</organism>
<protein>
    <submittedName>
        <fullName evidence="1">Nicotinic acid mononucleotide adenyltransferase</fullName>
    </submittedName>
</protein>
<dbReference type="EMBL" id="JBCDNA010000003">
    <property type="protein sequence ID" value="MEL4456752.1"/>
    <property type="molecule type" value="Genomic_DNA"/>
</dbReference>
<reference evidence="1 2" key="1">
    <citation type="submission" date="2024-04" db="EMBL/GenBank/DDBJ databases">
        <title>whole genome sequencing of Lutimonas vermicola strain IMCC1616.</title>
        <authorList>
            <person name="Bae S.S."/>
        </authorList>
    </citation>
    <scope>NUCLEOTIDE SEQUENCE [LARGE SCALE GENOMIC DNA]</scope>
    <source>
        <strain evidence="1 2">IMCC1616</strain>
    </source>
</reference>
<proteinExistence type="predicted"/>
<gene>
    <name evidence="1" type="ORF">AABB81_12660</name>
</gene>
<evidence type="ECO:0000313" key="2">
    <source>
        <dbReference type="Proteomes" id="UP001474120"/>
    </source>
</evidence>
<accession>A0ABU9L2T7</accession>
<dbReference type="RefSeq" id="WP_342160918.1">
    <property type="nucleotide sequence ID" value="NZ_JBCDNA010000003.1"/>
</dbReference>
<comment type="caution">
    <text evidence="1">The sequence shown here is derived from an EMBL/GenBank/DDBJ whole genome shotgun (WGS) entry which is preliminary data.</text>
</comment>
<dbReference type="Gene3D" id="2.20.110.10">
    <property type="entry name" value="Histone H3 K4-specific methyltransferase SET7/9 N-terminal domain"/>
    <property type="match status" value="1"/>
</dbReference>
<keyword evidence="2" id="KW-1185">Reference proteome</keyword>
<dbReference type="SUPFAM" id="SSF82185">
    <property type="entry name" value="Histone H3 K4-specific methyltransferase SET7/9 N-terminal domain"/>
    <property type="match status" value="1"/>
</dbReference>
<sequence>MKKILIFLIMVLYTAFSYSQERKNQKIEPVGDLFEVTIYYDDGSVMQHGFMTKESKLHASWESYYPNGNRKCVAIYDNGDKVGTWYYWFMDKKTKVVYNKNKIVKVEEIPIE</sequence>